<dbReference type="Gene3D" id="3.40.50.150">
    <property type="entry name" value="Vaccinia Virus protein VP39"/>
    <property type="match status" value="1"/>
</dbReference>
<keyword evidence="2" id="KW-0489">Methyltransferase</keyword>
<reference evidence="2" key="1">
    <citation type="submission" date="2017-02" db="EMBL/GenBank/DDBJ databases">
        <title>Delving into the versatile metabolic prowess of the omnipresent phylum Bacteroidetes.</title>
        <authorList>
            <person name="Nobu M.K."/>
            <person name="Mei R."/>
            <person name="Narihiro T."/>
            <person name="Kuroda K."/>
            <person name="Liu W.-T."/>
        </authorList>
    </citation>
    <scope>NUCLEOTIDE SEQUENCE</scope>
    <source>
        <strain evidence="2">ADurb.Bin160</strain>
    </source>
</reference>
<dbReference type="InterPro" id="IPR013216">
    <property type="entry name" value="Methyltransf_11"/>
</dbReference>
<dbReference type="InterPro" id="IPR029063">
    <property type="entry name" value="SAM-dependent_MTases_sf"/>
</dbReference>
<comment type="caution">
    <text evidence="2">The sequence shown here is derived from an EMBL/GenBank/DDBJ whole genome shotgun (WGS) entry which is preliminary data.</text>
</comment>
<proteinExistence type="predicted"/>
<keyword evidence="2" id="KW-0808">Transferase</keyword>
<dbReference type="CDD" id="cd02440">
    <property type="entry name" value="AdoMet_MTases"/>
    <property type="match status" value="1"/>
</dbReference>
<protein>
    <submittedName>
        <fullName evidence="2">Ubiquinone/menaquinone biosynthesis methyltransferase</fullName>
    </submittedName>
</protein>
<gene>
    <name evidence="2" type="ORF">BWY04_00023</name>
</gene>
<dbReference type="EMBL" id="MWDB01000001">
    <property type="protein sequence ID" value="OQB42587.1"/>
    <property type="molecule type" value="Genomic_DNA"/>
</dbReference>
<evidence type="ECO:0000313" key="2">
    <source>
        <dbReference type="EMBL" id="OQB42587.1"/>
    </source>
</evidence>
<dbReference type="GO" id="GO:0008757">
    <property type="term" value="F:S-adenosylmethionine-dependent methyltransferase activity"/>
    <property type="evidence" value="ECO:0007669"/>
    <property type="project" value="InterPro"/>
</dbReference>
<keyword evidence="2" id="KW-0830">Ubiquinone</keyword>
<organism evidence="2">
    <name type="scientific">candidate division CPR1 bacterium ADurb.Bin160</name>
    <dbReference type="NCBI Taxonomy" id="1852826"/>
    <lineage>
        <taxon>Bacteria</taxon>
        <taxon>candidate division CPR1</taxon>
    </lineage>
</organism>
<dbReference type="Pfam" id="PF08241">
    <property type="entry name" value="Methyltransf_11"/>
    <property type="match status" value="1"/>
</dbReference>
<sequence>MKIKEILNKYYKEYCNEDERFSRGVVHQAEFLTTIHFVDKFLKSGDRILEIGAGTGAYSIYYAKKGYKVDAVELLEHNINIFKNKITDDLDINLVQGNALDLLNYEDNSFEITLLFGPLYHLFTKKDKEKAIFEAIRVTKKRGKIFLAYLTHDSIILNYYYI</sequence>
<evidence type="ECO:0000259" key="1">
    <source>
        <dbReference type="Pfam" id="PF08241"/>
    </source>
</evidence>
<dbReference type="GO" id="GO:0032259">
    <property type="term" value="P:methylation"/>
    <property type="evidence" value="ECO:0007669"/>
    <property type="project" value="UniProtKB-KW"/>
</dbReference>
<dbReference type="Proteomes" id="UP000485621">
    <property type="component" value="Unassembled WGS sequence"/>
</dbReference>
<feature type="domain" description="Methyltransferase type 11" evidence="1">
    <location>
        <begin position="49"/>
        <end position="146"/>
    </location>
</feature>
<dbReference type="SUPFAM" id="SSF53335">
    <property type="entry name" value="S-adenosyl-L-methionine-dependent methyltransferases"/>
    <property type="match status" value="1"/>
</dbReference>
<dbReference type="AlphaFoldDB" id="A0A1V5ZQW3"/>
<accession>A0A1V5ZQW3</accession>
<name>A0A1V5ZQW3_9BACT</name>